<dbReference type="EC" id="2.3.1.-" evidence="3"/>
<dbReference type="GO" id="GO:0016746">
    <property type="term" value="F:acyltransferase activity"/>
    <property type="evidence" value="ECO:0007669"/>
    <property type="project" value="UniProtKB-KW"/>
</dbReference>
<dbReference type="Proteomes" id="UP001596455">
    <property type="component" value="Unassembled WGS sequence"/>
</dbReference>
<evidence type="ECO:0000313" key="4">
    <source>
        <dbReference type="Proteomes" id="UP001596455"/>
    </source>
</evidence>
<keyword evidence="3" id="KW-0808">Transferase</keyword>
<evidence type="ECO:0000259" key="2">
    <source>
        <dbReference type="PROSITE" id="PS51729"/>
    </source>
</evidence>
<dbReference type="InterPro" id="IPR045057">
    <property type="entry name" value="Gcn5-rel_NAT"/>
</dbReference>
<dbReference type="SUPFAM" id="SSF55729">
    <property type="entry name" value="Acyl-CoA N-acyltransferases (Nat)"/>
    <property type="match status" value="1"/>
</dbReference>
<dbReference type="PANTHER" id="PTHR31435">
    <property type="entry name" value="PROTEIN NATD1"/>
    <property type="match status" value="1"/>
</dbReference>
<dbReference type="InterPro" id="IPR016181">
    <property type="entry name" value="Acyl_CoA_acyltransferase"/>
</dbReference>
<dbReference type="Gene3D" id="3.40.630.30">
    <property type="match status" value="1"/>
</dbReference>
<proteinExistence type="predicted"/>
<dbReference type="RefSeq" id="WP_382390034.1">
    <property type="nucleotide sequence ID" value="NZ_JBHTCQ010000001.1"/>
</dbReference>
<sequence length="111" mass="12253">MDTTIRHERSRFEILVDGEVAGFTEYLQNGDRRIFVHTVVDPAFEGHGLAGTVVRHALETTRREGMRVVAVCPYVAGYVERHPEVADLVDPVTREDAAVVRAHEDDGGAAP</sequence>
<name>A0ABW2Q7W7_9MICO</name>
<dbReference type="EMBL" id="JBHTCQ010000001">
    <property type="protein sequence ID" value="MFC7403508.1"/>
    <property type="molecule type" value="Genomic_DNA"/>
</dbReference>
<feature type="domain" description="N-acetyltransferase" evidence="1">
    <location>
        <begin position="1"/>
        <end position="95"/>
    </location>
</feature>
<comment type="caution">
    <text evidence="3">The sequence shown here is derived from an EMBL/GenBank/DDBJ whole genome shotgun (WGS) entry which is preliminary data.</text>
</comment>
<gene>
    <name evidence="3" type="ORF">ACFQQL_00195</name>
</gene>
<dbReference type="PROSITE" id="PS51186">
    <property type="entry name" value="GNAT"/>
    <property type="match status" value="1"/>
</dbReference>
<keyword evidence="3" id="KW-0012">Acyltransferase</keyword>
<dbReference type="CDD" id="cd04301">
    <property type="entry name" value="NAT_SF"/>
    <property type="match status" value="1"/>
</dbReference>
<protein>
    <submittedName>
        <fullName evidence="3">GNAT family N-acetyltransferase</fullName>
        <ecNumber evidence="3">2.3.1.-</ecNumber>
    </submittedName>
</protein>
<dbReference type="InterPro" id="IPR000182">
    <property type="entry name" value="GNAT_dom"/>
</dbReference>
<dbReference type="PROSITE" id="PS51729">
    <property type="entry name" value="GNAT_YJDJ"/>
    <property type="match status" value="1"/>
</dbReference>
<dbReference type="InterPro" id="IPR031165">
    <property type="entry name" value="GNAT_YJDJ"/>
</dbReference>
<feature type="domain" description="N-acetyltransferase" evidence="2">
    <location>
        <begin position="4"/>
        <end position="90"/>
    </location>
</feature>
<evidence type="ECO:0000313" key="3">
    <source>
        <dbReference type="EMBL" id="MFC7403508.1"/>
    </source>
</evidence>
<accession>A0ABW2Q7W7</accession>
<dbReference type="PANTHER" id="PTHR31435:SF10">
    <property type="entry name" value="BSR4717 PROTEIN"/>
    <property type="match status" value="1"/>
</dbReference>
<organism evidence="3 4">
    <name type="scientific">Georgenia alba</name>
    <dbReference type="NCBI Taxonomy" id="2233858"/>
    <lineage>
        <taxon>Bacteria</taxon>
        <taxon>Bacillati</taxon>
        <taxon>Actinomycetota</taxon>
        <taxon>Actinomycetes</taxon>
        <taxon>Micrococcales</taxon>
        <taxon>Bogoriellaceae</taxon>
        <taxon>Georgenia</taxon>
    </lineage>
</organism>
<dbReference type="Pfam" id="PF14542">
    <property type="entry name" value="Acetyltransf_CG"/>
    <property type="match status" value="1"/>
</dbReference>
<evidence type="ECO:0000259" key="1">
    <source>
        <dbReference type="PROSITE" id="PS51186"/>
    </source>
</evidence>
<reference evidence="4" key="1">
    <citation type="journal article" date="2019" name="Int. J. Syst. Evol. Microbiol.">
        <title>The Global Catalogue of Microorganisms (GCM) 10K type strain sequencing project: providing services to taxonomists for standard genome sequencing and annotation.</title>
        <authorList>
            <consortium name="The Broad Institute Genomics Platform"/>
            <consortium name="The Broad Institute Genome Sequencing Center for Infectious Disease"/>
            <person name="Wu L."/>
            <person name="Ma J."/>
        </authorList>
    </citation>
    <scope>NUCLEOTIDE SEQUENCE [LARGE SCALE GENOMIC DNA]</scope>
    <source>
        <strain evidence="4">JCM 1490</strain>
    </source>
</reference>
<keyword evidence="4" id="KW-1185">Reference proteome</keyword>